<dbReference type="InterPro" id="IPR050307">
    <property type="entry name" value="Sterol_Desaturase_Related"/>
</dbReference>
<comment type="caution">
    <text evidence="8">The sequence shown here is derived from an EMBL/GenBank/DDBJ whole genome shotgun (WGS) entry which is preliminary data.</text>
</comment>
<keyword evidence="8" id="KW-0560">Oxidoreductase</keyword>
<gene>
    <name evidence="8" type="primary">SUR2</name>
    <name evidence="8" type="ORF">Sste5346_001761</name>
</gene>
<keyword evidence="4 6" id="KW-0472">Membrane</keyword>
<dbReference type="GO" id="GO:0102772">
    <property type="term" value="F:sphingolipid C4-monooxygenase activity"/>
    <property type="evidence" value="ECO:0007669"/>
    <property type="project" value="UniProtKB-EC"/>
</dbReference>
<evidence type="ECO:0000259" key="7">
    <source>
        <dbReference type="Pfam" id="PF04116"/>
    </source>
</evidence>
<feature type="compositionally biased region" description="Basic residues" evidence="5">
    <location>
        <begin position="420"/>
        <end position="441"/>
    </location>
</feature>
<evidence type="ECO:0000313" key="9">
    <source>
        <dbReference type="Proteomes" id="UP001583186"/>
    </source>
</evidence>
<keyword evidence="3 6" id="KW-1133">Transmembrane helix</keyword>
<evidence type="ECO:0000256" key="2">
    <source>
        <dbReference type="ARBA" id="ARBA00022692"/>
    </source>
</evidence>
<accession>A0ABR3ZKX5</accession>
<organism evidence="8 9">
    <name type="scientific">Sporothrix stenoceras</name>
    <dbReference type="NCBI Taxonomy" id="5173"/>
    <lineage>
        <taxon>Eukaryota</taxon>
        <taxon>Fungi</taxon>
        <taxon>Dikarya</taxon>
        <taxon>Ascomycota</taxon>
        <taxon>Pezizomycotina</taxon>
        <taxon>Sordariomycetes</taxon>
        <taxon>Sordariomycetidae</taxon>
        <taxon>Ophiostomatales</taxon>
        <taxon>Ophiostomataceae</taxon>
        <taxon>Sporothrix</taxon>
    </lineage>
</organism>
<evidence type="ECO:0000256" key="4">
    <source>
        <dbReference type="ARBA" id="ARBA00023136"/>
    </source>
</evidence>
<proteinExistence type="predicted"/>
<reference evidence="8 9" key="1">
    <citation type="journal article" date="2024" name="IMA Fungus">
        <title>IMA Genome - F19 : A genome assembly and annotation guide to empower mycologists, including annotated draft genome sequences of Ceratocystis pirilliformis, Diaporthe australafricana, Fusarium ophioides, Paecilomyces lecythidis, and Sporothrix stenoceras.</title>
        <authorList>
            <person name="Aylward J."/>
            <person name="Wilson A.M."/>
            <person name="Visagie C.M."/>
            <person name="Spraker J."/>
            <person name="Barnes I."/>
            <person name="Buitendag C."/>
            <person name="Ceriani C."/>
            <person name="Del Mar Angel L."/>
            <person name="du Plessis D."/>
            <person name="Fuchs T."/>
            <person name="Gasser K."/>
            <person name="Kramer D."/>
            <person name="Li W."/>
            <person name="Munsamy K."/>
            <person name="Piso A."/>
            <person name="Price J.L."/>
            <person name="Sonnekus B."/>
            <person name="Thomas C."/>
            <person name="van der Nest A."/>
            <person name="van Dijk A."/>
            <person name="van Heerden A."/>
            <person name="van Vuuren N."/>
            <person name="Yilmaz N."/>
            <person name="Duong T.A."/>
            <person name="van der Merwe N.A."/>
            <person name="Wingfield M.J."/>
            <person name="Wingfield B.D."/>
        </authorList>
    </citation>
    <scope>NUCLEOTIDE SEQUENCE [LARGE SCALE GENOMIC DNA]</scope>
    <source>
        <strain evidence="8 9">CMW 5346</strain>
    </source>
</reference>
<keyword evidence="2 6" id="KW-0812">Transmembrane</keyword>
<dbReference type="EMBL" id="JAWCUI010000007">
    <property type="protein sequence ID" value="KAL1901356.1"/>
    <property type="molecule type" value="Genomic_DNA"/>
</dbReference>
<evidence type="ECO:0000256" key="6">
    <source>
        <dbReference type="SAM" id="Phobius"/>
    </source>
</evidence>
<feature type="transmembrane region" description="Helical" evidence="6">
    <location>
        <begin position="201"/>
        <end position="226"/>
    </location>
</feature>
<dbReference type="PANTHER" id="PTHR11863">
    <property type="entry name" value="STEROL DESATURASE"/>
    <property type="match status" value="1"/>
</dbReference>
<feature type="region of interest" description="Disordered" evidence="5">
    <location>
        <begin position="375"/>
        <end position="441"/>
    </location>
</feature>
<name>A0ABR3ZKX5_9PEZI</name>
<feature type="compositionally biased region" description="Low complexity" evidence="5">
    <location>
        <begin position="375"/>
        <end position="393"/>
    </location>
</feature>
<comment type="subcellular location">
    <subcellularLocation>
        <location evidence="1">Membrane</location>
    </subcellularLocation>
</comment>
<evidence type="ECO:0000256" key="5">
    <source>
        <dbReference type="SAM" id="MobiDB-lite"/>
    </source>
</evidence>
<sequence>MVPVDAMANATFSGDLPPLPAYTLEPMPRLLPFISDFVLSLILPHLSYWVVSGIFHVIDTLDLFPAYRLHTPEEISARNHASRGEVARDVVIEQIIQMFTTAFLSYTEPMQMTGMEDYDVAVWAQRIRVAQRALPTILSLVGLNAAALAKNMSTSHPLLAGALAGGQYPFLTTELSGSGGSGSATAAVPAFASWEVMLAKAIYWGVIPLFQFWFAVIFMDAWQYFWHRAMHVNRWMYVHWHSRHHRLYVPYAYGALYNHPVEGFVLDTAGAGLAYKLSFMTPRMGMYFFVFSTIKTVDDHCGYALPWDPLQRITSNNAAYHDIHHQSWGIKTNFSQPFFTFWDRLLGTMWQGDTTLKYARDRNTAARKTAAAAAAASTNGNANGSVNGNGKAATPARLSTPTIDEDSESATTGTDEKTSTRRKSARSAKKSPKPKTKTSRA</sequence>
<keyword evidence="9" id="KW-1185">Reference proteome</keyword>
<feature type="domain" description="Fatty acid hydroxylase" evidence="7">
    <location>
        <begin position="214"/>
        <end position="348"/>
    </location>
</feature>
<evidence type="ECO:0000256" key="3">
    <source>
        <dbReference type="ARBA" id="ARBA00022989"/>
    </source>
</evidence>
<protein>
    <submittedName>
        <fullName evidence="8">Sphingolipid C4-hydroxylase sur2</fullName>
        <ecNumber evidence="8">1.14.18.5</ecNumber>
    </submittedName>
</protein>
<dbReference type="EC" id="1.14.18.5" evidence="8"/>
<evidence type="ECO:0000313" key="8">
    <source>
        <dbReference type="EMBL" id="KAL1901356.1"/>
    </source>
</evidence>
<dbReference type="Pfam" id="PF04116">
    <property type="entry name" value="FA_hydroxylase"/>
    <property type="match status" value="1"/>
</dbReference>
<dbReference type="Proteomes" id="UP001583186">
    <property type="component" value="Unassembled WGS sequence"/>
</dbReference>
<dbReference type="InterPro" id="IPR006694">
    <property type="entry name" value="Fatty_acid_hydroxylase"/>
</dbReference>
<evidence type="ECO:0000256" key="1">
    <source>
        <dbReference type="ARBA" id="ARBA00004370"/>
    </source>
</evidence>